<dbReference type="SUPFAM" id="SSF53623">
    <property type="entry name" value="MurD-like peptide ligases, catalytic domain"/>
    <property type="match status" value="1"/>
</dbReference>
<evidence type="ECO:0000256" key="5">
    <source>
        <dbReference type="ARBA" id="ARBA00022840"/>
    </source>
</evidence>
<dbReference type="InterPro" id="IPR036615">
    <property type="entry name" value="Mur_ligase_C_dom_sf"/>
</dbReference>
<dbReference type="PANTHER" id="PTHR11136">
    <property type="entry name" value="FOLYLPOLYGLUTAMATE SYNTHASE-RELATED"/>
    <property type="match status" value="1"/>
</dbReference>
<keyword evidence="3" id="KW-0479">Metal-binding</keyword>
<comment type="similarity">
    <text evidence="1">Belongs to the folylpolyglutamate synthase family.</text>
</comment>
<evidence type="ECO:0000256" key="6">
    <source>
        <dbReference type="ARBA" id="ARBA00022842"/>
    </source>
</evidence>
<evidence type="ECO:0000256" key="1">
    <source>
        <dbReference type="ARBA" id="ARBA00008276"/>
    </source>
</evidence>
<dbReference type="Proteomes" id="UP001159364">
    <property type="component" value="Unassembled WGS sequence"/>
</dbReference>
<evidence type="ECO:0000256" key="3">
    <source>
        <dbReference type="ARBA" id="ARBA00022723"/>
    </source>
</evidence>
<dbReference type="InterPro" id="IPR018109">
    <property type="entry name" value="Folylpolyglutamate_synth_CS"/>
</dbReference>
<dbReference type="EMBL" id="JAIWQS010000058">
    <property type="protein sequence ID" value="KAJ8747859.1"/>
    <property type="molecule type" value="Genomic_DNA"/>
</dbReference>
<dbReference type="GO" id="GO:0005524">
    <property type="term" value="F:ATP binding"/>
    <property type="evidence" value="ECO:0007669"/>
    <property type="project" value="UniProtKB-KW"/>
</dbReference>
<dbReference type="Gene3D" id="3.90.190.20">
    <property type="entry name" value="Mur ligase, C-terminal domain"/>
    <property type="match status" value="1"/>
</dbReference>
<dbReference type="GO" id="GO:0046872">
    <property type="term" value="F:metal ion binding"/>
    <property type="evidence" value="ECO:0007669"/>
    <property type="project" value="UniProtKB-KW"/>
</dbReference>
<accession>A0AAV8S6Z5</accession>
<dbReference type="PROSITE" id="PS01012">
    <property type="entry name" value="FOLYLPOLYGLU_SYNT_2"/>
    <property type="match status" value="1"/>
</dbReference>
<dbReference type="NCBIfam" id="TIGR01499">
    <property type="entry name" value="folC"/>
    <property type="match status" value="1"/>
</dbReference>
<evidence type="ECO:0000256" key="2">
    <source>
        <dbReference type="ARBA" id="ARBA00022598"/>
    </source>
</evidence>
<proteinExistence type="inferred from homology"/>
<dbReference type="GO" id="GO:0008841">
    <property type="term" value="F:dihydrofolate synthase activity"/>
    <property type="evidence" value="ECO:0007669"/>
    <property type="project" value="TreeGrafter"/>
</dbReference>
<dbReference type="InterPro" id="IPR036565">
    <property type="entry name" value="Mur-like_cat_sf"/>
</dbReference>
<keyword evidence="2" id="KW-0436">Ligase</keyword>
<evidence type="ECO:0000256" key="4">
    <source>
        <dbReference type="ARBA" id="ARBA00022741"/>
    </source>
</evidence>
<sequence length="521" mass="57539">MLGSKQFLSTEPELEDFMNYLDSLKNYEKSGVPKGAGTDSEDGFDMGRIRRLMDRLGNPHNKFKAIHIAGTKGKGSTAAFISSILRAEGYYVGCYTRYRFWKYISPYTDHKERMSLGKFGEPVPAEMLNCIFQKIRPKLDEAIHQENGSLSHFEVLTATAFSLFAEEKIDIAVIEAGLGGARDATNIICSSGLAASVITTIGEEHLAALGGSLESIAMAKAGIIKHNQNTCDKAYMMQSPVISASDPGVKTTIKSLNVLDGRPYQFSDISIKMERIFSWYGSTSIRLSDLKMHMLGSHQLQNASTAACMVLCLRDQGWRISDRSLRTGIENTCLIGRCQFCHLRNLKHWGCLEQQYYLMEVSTYQGVCQGFDGYNKDVISEAKLGFVVAMASDKDHLAFAKEVLSGGQVDAVFLTEAEIAGGKFRTTSASLLRDRWIQAAKELNIGTIHDTMGEYQDLLKRGLVDSRRDAEERIIIAAENSLEVSMKHANEILGARARNQPILVVTGSLHILSSVLASSHK</sequence>
<name>A0AAV8S6Z5_9ROSI</name>
<gene>
    <name evidence="8" type="ORF">K2173_013027</name>
</gene>
<protein>
    <recommendedName>
        <fullName evidence="7">Mur ligase central domain-containing protein</fullName>
    </recommendedName>
</protein>
<comment type="caution">
    <text evidence="8">The sequence shown here is derived from an EMBL/GenBank/DDBJ whole genome shotgun (WGS) entry which is preliminary data.</text>
</comment>
<reference evidence="8 9" key="1">
    <citation type="submission" date="2021-09" db="EMBL/GenBank/DDBJ databases">
        <title>Genomic insights and catalytic innovation underlie evolution of tropane alkaloids biosynthesis.</title>
        <authorList>
            <person name="Wang Y.-J."/>
            <person name="Tian T."/>
            <person name="Huang J.-P."/>
            <person name="Huang S.-X."/>
        </authorList>
    </citation>
    <scope>NUCLEOTIDE SEQUENCE [LARGE SCALE GENOMIC DNA]</scope>
    <source>
        <strain evidence="8">KIB-2018</strain>
        <tissue evidence="8">Leaf</tissue>
    </source>
</reference>
<dbReference type="GO" id="GO:0004326">
    <property type="term" value="F:tetrahydrofolylpolyglutamate synthase activity"/>
    <property type="evidence" value="ECO:0007669"/>
    <property type="project" value="InterPro"/>
</dbReference>
<dbReference type="PROSITE" id="PS01011">
    <property type="entry name" value="FOLYLPOLYGLU_SYNT_1"/>
    <property type="match status" value="1"/>
</dbReference>
<evidence type="ECO:0000313" key="9">
    <source>
        <dbReference type="Proteomes" id="UP001159364"/>
    </source>
</evidence>
<dbReference type="Gene3D" id="3.40.1190.10">
    <property type="entry name" value="Mur-like, catalytic domain"/>
    <property type="match status" value="1"/>
</dbReference>
<dbReference type="AlphaFoldDB" id="A0AAV8S6Z5"/>
<keyword evidence="4" id="KW-0547">Nucleotide-binding</keyword>
<organism evidence="8 9">
    <name type="scientific">Erythroxylum novogranatense</name>
    <dbReference type="NCBI Taxonomy" id="1862640"/>
    <lineage>
        <taxon>Eukaryota</taxon>
        <taxon>Viridiplantae</taxon>
        <taxon>Streptophyta</taxon>
        <taxon>Embryophyta</taxon>
        <taxon>Tracheophyta</taxon>
        <taxon>Spermatophyta</taxon>
        <taxon>Magnoliopsida</taxon>
        <taxon>eudicotyledons</taxon>
        <taxon>Gunneridae</taxon>
        <taxon>Pentapetalae</taxon>
        <taxon>rosids</taxon>
        <taxon>fabids</taxon>
        <taxon>Malpighiales</taxon>
        <taxon>Erythroxylaceae</taxon>
        <taxon>Erythroxylum</taxon>
    </lineage>
</organism>
<dbReference type="InterPro" id="IPR001645">
    <property type="entry name" value="Folylpolyglutamate_synth"/>
</dbReference>
<keyword evidence="6" id="KW-0460">Magnesium</keyword>
<keyword evidence="9" id="KW-1185">Reference proteome</keyword>
<dbReference type="GO" id="GO:0005737">
    <property type="term" value="C:cytoplasm"/>
    <property type="evidence" value="ECO:0007669"/>
    <property type="project" value="TreeGrafter"/>
</dbReference>
<evidence type="ECO:0000313" key="8">
    <source>
        <dbReference type="EMBL" id="KAJ8747859.1"/>
    </source>
</evidence>
<dbReference type="InterPro" id="IPR013221">
    <property type="entry name" value="Mur_ligase_cen"/>
</dbReference>
<dbReference type="PANTHER" id="PTHR11136:SF0">
    <property type="entry name" value="DIHYDROFOLATE SYNTHETASE-RELATED"/>
    <property type="match status" value="1"/>
</dbReference>
<keyword evidence="5" id="KW-0067">ATP-binding</keyword>
<dbReference type="Pfam" id="PF08245">
    <property type="entry name" value="Mur_ligase_M"/>
    <property type="match status" value="1"/>
</dbReference>
<feature type="domain" description="Mur ligase central" evidence="7">
    <location>
        <begin position="160"/>
        <end position="309"/>
    </location>
</feature>
<evidence type="ECO:0000259" key="7">
    <source>
        <dbReference type="Pfam" id="PF08245"/>
    </source>
</evidence>